<proteinExistence type="predicted"/>
<dbReference type="CDD" id="cd04496">
    <property type="entry name" value="SSB_OBF"/>
    <property type="match status" value="1"/>
</dbReference>
<dbReference type="GO" id="GO:0003697">
    <property type="term" value="F:single-stranded DNA binding"/>
    <property type="evidence" value="ECO:0007669"/>
    <property type="project" value="InterPro"/>
</dbReference>
<gene>
    <name evidence="5" type="ORF">EV139_2909</name>
</gene>
<dbReference type="RefSeq" id="WP_198677590.1">
    <property type="nucleotide sequence ID" value="NZ_QYAG01000003.1"/>
</dbReference>
<dbReference type="Pfam" id="PF00436">
    <property type="entry name" value="SSB"/>
    <property type="match status" value="1"/>
</dbReference>
<dbReference type="InterPro" id="IPR000424">
    <property type="entry name" value="Primosome_PriB/ssb"/>
</dbReference>
<protein>
    <recommendedName>
        <fullName evidence="3">Single-stranded DNA-binding protein</fullName>
    </recommendedName>
</protein>
<dbReference type="Proteomes" id="UP000291832">
    <property type="component" value="Unassembled WGS sequence"/>
</dbReference>
<evidence type="ECO:0000256" key="1">
    <source>
        <dbReference type="ARBA" id="ARBA00023125"/>
    </source>
</evidence>
<reference evidence="5 6" key="1">
    <citation type="journal article" date="2015" name="Stand. Genomic Sci.">
        <title>Genomic Encyclopedia of Bacterial and Archaeal Type Strains, Phase III: the genomes of soil and plant-associated and newly described type strains.</title>
        <authorList>
            <person name="Whitman W.B."/>
            <person name="Woyke T."/>
            <person name="Klenk H.P."/>
            <person name="Zhou Y."/>
            <person name="Lilburn T.G."/>
            <person name="Beck B.J."/>
            <person name="De Vos P."/>
            <person name="Vandamme P."/>
            <person name="Eisen J.A."/>
            <person name="Garrity G."/>
            <person name="Hugenholtz P."/>
            <person name="Kyrpides N.C."/>
        </authorList>
    </citation>
    <scope>NUCLEOTIDE SEQUENCE [LARGE SCALE GENOMIC DNA]</scope>
    <source>
        <strain evidence="5 6">RF6</strain>
    </source>
</reference>
<organism evidence="5 6">
    <name type="scientific">Leucobacter luti</name>
    <dbReference type="NCBI Taxonomy" id="340320"/>
    <lineage>
        <taxon>Bacteria</taxon>
        <taxon>Bacillati</taxon>
        <taxon>Actinomycetota</taxon>
        <taxon>Actinomycetes</taxon>
        <taxon>Micrococcales</taxon>
        <taxon>Microbacteriaceae</taxon>
        <taxon>Leucobacter</taxon>
    </lineage>
</organism>
<dbReference type="PANTHER" id="PTHR10302">
    <property type="entry name" value="SINGLE-STRANDED DNA-BINDING PROTEIN"/>
    <property type="match status" value="1"/>
</dbReference>
<dbReference type="Gene3D" id="2.40.50.140">
    <property type="entry name" value="Nucleic acid-binding proteins"/>
    <property type="match status" value="1"/>
</dbReference>
<accession>A0A4Q7TKN0</accession>
<dbReference type="PANTHER" id="PTHR10302:SF27">
    <property type="entry name" value="SINGLE-STRANDED DNA-BINDING PROTEIN"/>
    <property type="match status" value="1"/>
</dbReference>
<evidence type="ECO:0000256" key="2">
    <source>
        <dbReference type="PROSITE-ProRule" id="PRU00252"/>
    </source>
</evidence>
<dbReference type="AlphaFoldDB" id="A0A4Q7TKN0"/>
<evidence type="ECO:0000256" key="3">
    <source>
        <dbReference type="RuleBase" id="RU000524"/>
    </source>
</evidence>
<dbReference type="EMBL" id="SHKI01000007">
    <property type="protein sequence ID" value="RZT61156.1"/>
    <property type="molecule type" value="Genomic_DNA"/>
</dbReference>
<sequence>MSITVSVVGTIGTIPRLTRTTGQVSICTFRLAQTARRFDRERGQWVDGETSWYTVNSFRGLADHASLSLARGDRVVVSGKLRVRAWQREDRSGTTAEIEADGLGHDLRWGTTRFIPDPVAQEAGPDADAESGPAASADERAPEPSASAGVPESTAVPAAEAGHAAQFVPGDTAAGQRTEPAIAGTA</sequence>
<dbReference type="SUPFAM" id="SSF50249">
    <property type="entry name" value="Nucleic acid-binding proteins"/>
    <property type="match status" value="1"/>
</dbReference>
<keyword evidence="1 2" id="KW-0238">DNA-binding</keyword>
<dbReference type="GO" id="GO:0006260">
    <property type="term" value="P:DNA replication"/>
    <property type="evidence" value="ECO:0007669"/>
    <property type="project" value="InterPro"/>
</dbReference>
<dbReference type="PROSITE" id="PS50935">
    <property type="entry name" value="SSB"/>
    <property type="match status" value="1"/>
</dbReference>
<comment type="caution">
    <text evidence="5">The sequence shown here is derived from an EMBL/GenBank/DDBJ whole genome shotgun (WGS) entry which is preliminary data.</text>
</comment>
<feature type="region of interest" description="Disordered" evidence="4">
    <location>
        <begin position="117"/>
        <end position="186"/>
    </location>
</feature>
<name>A0A4Q7TKN0_9MICO</name>
<evidence type="ECO:0000256" key="4">
    <source>
        <dbReference type="SAM" id="MobiDB-lite"/>
    </source>
</evidence>
<dbReference type="GO" id="GO:0009295">
    <property type="term" value="C:nucleoid"/>
    <property type="evidence" value="ECO:0007669"/>
    <property type="project" value="TreeGrafter"/>
</dbReference>
<dbReference type="InterPro" id="IPR012340">
    <property type="entry name" value="NA-bd_OB-fold"/>
</dbReference>
<evidence type="ECO:0000313" key="6">
    <source>
        <dbReference type="Proteomes" id="UP000291832"/>
    </source>
</evidence>
<evidence type="ECO:0000313" key="5">
    <source>
        <dbReference type="EMBL" id="RZT61156.1"/>
    </source>
</evidence>
<dbReference type="InterPro" id="IPR011344">
    <property type="entry name" value="ssDNA-bd"/>
</dbReference>
<keyword evidence="6" id="KW-1185">Reference proteome</keyword>
<dbReference type="NCBIfam" id="TIGR00621">
    <property type="entry name" value="ssb"/>
    <property type="match status" value="1"/>
</dbReference>